<keyword evidence="5" id="KW-0190">Covalent protein-DNA linkage</keyword>
<dbReference type="SUPFAM" id="SSF143081">
    <property type="entry name" value="BB1717-like"/>
    <property type="match status" value="1"/>
</dbReference>
<evidence type="ECO:0000313" key="10">
    <source>
        <dbReference type="Proteomes" id="UP001527882"/>
    </source>
</evidence>
<evidence type="ECO:0000256" key="4">
    <source>
        <dbReference type="ARBA" id="ARBA00022801"/>
    </source>
</evidence>
<reference evidence="9 10" key="1">
    <citation type="submission" date="2022-12" db="EMBL/GenBank/DDBJ databases">
        <title>Draft genome sequence of Paenibacillus sp. dW9.</title>
        <authorList>
            <person name="Choi E.-W."/>
            <person name="Kim D.-U."/>
        </authorList>
    </citation>
    <scope>NUCLEOTIDE SEQUENCE [LARGE SCALE GENOMIC DNA]</scope>
    <source>
        <strain evidence="10">dW9</strain>
    </source>
</reference>
<evidence type="ECO:0000256" key="2">
    <source>
        <dbReference type="ARBA" id="ARBA00022670"/>
    </source>
</evidence>
<keyword evidence="2 8" id="KW-0645">Protease</keyword>
<dbReference type="PANTHER" id="PTHR13604:SF0">
    <property type="entry name" value="ABASIC SITE PROCESSING PROTEIN HMCES"/>
    <property type="match status" value="1"/>
</dbReference>
<dbReference type="InterPro" id="IPR036590">
    <property type="entry name" value="SRAP-like"/>
</dbReference>
<accession>A0ABT4QGJ3</accession>
<dbReference type="Proteomes" id="UP001527882">
    <property type="component" value="Unassembled WGS sequence"/>
</dbReference>
<evidence type="ECO:0000256" key="7">
    <source>
        <dbReference type="ARBA" id="ARBA00023239"/>
    </source>
</evidence>
<dbReference type="Gene3D" id="3.90.1680.10">
    <property type="entry name" value="SOS response associated peptidase-like"/>
    <property type="match status" value="1"/>
</dbReference>
<sequence length="223" mass="25777">MCERFTLNADLSELSEAFPFDRATFAYEPRKNNTPTSQIAVIVSEEGERRLEEHRWGLIPFWAKDAVNADSELVPDKPAYRRLFAKHRCLIPYSAFYGWKREGKREQPILIGLRHKKLFAVAGLYEIWKDPRGGEFRTCTVLTTPTNRMLENYNVKLPAILDERGMAVWSNPKETDIELLHSVLQPYHADLMFAYPVIDRSGRIPSEQEEGSEPVGKYAFIKK</sequence>
<evidence type="ECO:0000313" key="9">
    <source>
        <dbReference type="EMBL" id="MCZ8516012.1"/>
    </source>
</evidence>
<organism evidence="9 10">
    <name type="scientific">Paenibacillus gyeongsangnamensis</name>
    <dbReference type="NCBI Taxonomy" id="3388067"/>
    <lineage>
        <taxon>Bacteria</taxon>
        <taxon>Bacillati</taxon>
        <taxon>Bacillota</taxon>
        <taxon>Bacilli</taxon>
        <taxon>Bacillales</taxon>
        <taxon>Paenibacillaceae</taxon>
        <taxon>Paenibacillus</taxon>
    </lineage>
</organism>
<keyword evidence="6" id="KW-0238">DNA-binding</keyword>
<keyword evidence="10" id="KW-1185">Reference proteome</keyword>
<evidence type="ECO:0000256" key="1">
    <source>
        <dbReference type="ARBA" id="ARBA00008136"/>
    </source>
</evidence>
<name>A0ABT4QGJ3_9BACL</name>
<comment type="similarity">
    <text evidence="1 8">Belongs to the SOS response-associated peptidase family.</text>
</comment>
<keyword evidence="4 8" id="KW-0378">Hydrolase</keyword>
<dbReference type="Pfam" id="PF02586">
    <property type="entry name" value="SRAP"/>
    <property type="match status" value="1"/>
</dbReference>
<dbReference type="RefSeq" id="WP_269884539.1">
    <property type="nucleotide sequence ID" value="NZ_JAQAGZ010000020.1"/>
</dbReference>
<dbReference type="EC" id="3.4.-.-" evidence="8"/>
<dbReference type="InterPro" id="IPR003738">
    <property type="entry name" value="SRAP"/>
</dbReference>
<dbReference type="PANTHER" id="PTHR13604">
    <property type="entry name" value="DC12-RELATED"/>
    <property type="match status" value="1"/>
</dbReference>
<evidence type="ECO:0000256" key="5">
    <source>
        <dbReference type="ARBA" id="ARBA00023124"/>
    </source>
</evidence>
<keyword evidence="3" id="KW-0227">DNA damage</keyword>
<dbReference type="EMBL" id="JAQAGZ010000020">
    <property type="protein sequence ID" value="MCZ8516012.1"/>
    <property type="molecule type" value="Genomic_DNA"/>
</dbReference>
<comment type="caution">
    <text evidence="9">The sequence shown here is derived from an EMBL/GenBank/DDBJ whole genome shotgun (WGS) entry which is preliminary data.</text>
</comment>
<evidence type="ECO:0000256" key="8">
    <source>
        <dbReference type="RuleBase" id="RU364100"/>
    </source>
</evidence>
<proteinExistence type="inferred from homology"/>
<evidence type="ECO:0000256" key="3">
    <source>
        <dbReference type="ARBA" id="ARBA00022763"/>
    </source>
</evidence>
<protein>
    <recommendedName>
        <fullName evidence="8">Abasic site processing protein</fullName>
        <ecNumber evidence="8">3.4.-.-</ecNumber>
    </recommendedName>
</protein>
<evidence type="ECO:0000256" key="6">
    <source>
        <dbReference type="ARBA" id="ARBA00023125"/>
    </source>
</evidence>
<keyword evidence="7" id="KW-0456">Lyase</keyword>
<gene>
    <name evidence="9" type="ORF">O9H85_27145</name>
</gene>